<comment type="caution">
    <text evidence="1">The sequence shown here is derived from an EMBL/GenBank/DDBJ whole genome shotgun (WGS) entry which is preliminary data.</text>
</comment>
<evidence type="ECO:0000313" key="1">
    <source>
        <dbReference type="EMBL" id="CUJ03060.1"/>
    </source>
</evidence>
<accession>A0AAD2IZA7</accession>
<reference evidence="1 2" key="1">
    <citation type="submission" date="2015-09" db="EMBL/GenBank/DDBJ databases">
        <authorList>
            <consortium name="Pathogen Informatics"/>
        </authorList>
    </citation>
    <scope>NUCLEOTIDE SEQUENCE [LARGE SCALE GENOMIC DNA]</scope>
    <source>
        <strain evidence="1 2">2789STDY5608625</strain>
    </source>
</reference>
<protein>
    <submittedName>
        <fullName evidence="1">Uncharacterized protein</fullName>
    </submittedName>
</protein>
<sequence length="101" mass="11213">MPSGIETFDAQSRTICSVTDQMGRLAIHADLGGYNQVWSFTVPAEVEFREVIGFTMMIYGPGSMWGYYPPVITQSGRTVTFTTSPYTALPAATWRCFVMVI</sequence>
<gene>
    <name evidence="1" type="ORF">ERS370000_02505</name>
</gene>
<evidence type="ECO:0000313" key="2">
    <source>
        <dbReference type="Proteomes" id="UP000044098"/>
    </source>
</evidence>
<dbReference type="AlphaFoldDB" id="A0AAD2IZA7"/>
<dbReference type="Proteomes" id="UP000044098">
    <property type="component" value="Unassembled WGS sequence"/>
</dbReference>
<organism evidence="1 2">
    <name type="scientific">Achromobacter aegrifaciens</name>
    <dbReference type="NCBI Taxonomy" id="1287736"/>
    <lineage>
        <taxon>Bacteria</taxon>
        <taxon>Pseudomonadati</taxon>
        <taxon>Pseudomonadota</taxon>
        <taxon>Betaproteobacteria</taxon>
        <taxon>Burkholderiales</taxon>
        <taxon>Alcaligenaceae</taxon>
        <taxon>Achromobacter</taxon>
    </lineage>
</organism>
<name>A0AAD2IZA7_ACHAE</name>
<dbReference type="EMBL" id="CYTK01000003">
    <property type="protein sequence ID" value="CUJ03060.1"/>
    <property type="molecule type" value="Genomic_DNA"/>
</dbReference>
<proteinExistence type="predicted"/>